<keyword evidence="4" id="KW-0503">Monooxygenase</keyword>
<dbReference type="EMBL" id="CP023700">
    <property type="protein sequence ID" value="QEU83606.1"/>
    <property type="molecule type" value="Genomic_DNA"/>
</dbReference>
<evidence type="ECO:0000259" key="5">
    <source>
        <dbReference type="Pfam" id="PF00296"/>
    </source>
</evidence>
<sequence>MRIGFTLPQFGAQALQTTDVTRFAREAEALGAASLWVGDRLLTAVSPSVGYGGSGDTVPEEFRTAADPFVWLAAAAAVTDRVLLGSNVLNAPWYPPALLARQLASIDRLSGGRLLVGLGTGWSPEEYQAAGVPMNERGARLDECLDILEAWWTRDPVEHKGSRWTIPPSHVQLKPVGSPRPPVYMAGFAPRAVQRVALRADGWLPVAALPGGFDPAASVAEPMARIRAEARRAGRAPEELDVILRVNPSSQTTVDDIADALKRAHGEAGVEHAFVDLMYLARDVDHALQVGAQVLEALGTR</sequence>
<keyword evidence="7" id="KW-1185">Reference proteome</keyword>
<dbReference type="InterPro" id="IPR019921">
    <property type="entry name" value="Lucif-like_OxRdtase_Rv2161c"/>
</dbReference>
<dbReference type="SUPFAM" id="SSF51679">
    <property type="entry name" value="Bacterial luciferase-like"/>
    <property type="match status" value="1"/>
</dbReference>
<evidence type="ECO:0000256" key="1">
    <source>
        <dbReference type="ARBA" id="ARBA00022630"/>
    </source>
</evidence>
<proteinExistence type="predicted"/>
<gene>
    <name evidence="6" type="ORF">CP969_01815</name>
</gene>
<reference evidence="6 7" key="1">
    <citation type="submission" date="2017-09" db="EMBL/GenBank/DDBJ databases">
        <authorList>
            <person name="Lee N."/>
            <person name="Cho B.-K."/>
        </authorList>
    </citation>
    <scope>NUCLEOTIDE SEQUENCE [LARGE SCALE GENOMIC DNA]</scope>
    <source>
        <strain evidence="6 7">ATCC 39115</strain>
    </source>
</reference>
<dbReference type="NCBIfam" id="TIGR03619">
    <property type="entry name" value="F420_Rv2161c"/>
    <property type="match status" value="1"/>
</dbReference>
<keyword evidence="1" id="KW-0285">Flavoprotein</keyword>
<accession>A0ABX6A7F9</accession>
<evidence type="ECO:0000256" key="2">
    <source>
        <dbReference type="ARBA" id="ARBA00022643"/>
    </source>
</evidence>
<feature type="domain" description="Luciferase-like" evidence="5">
    <location>
        <begin position="16"/>
        <end position="263"/>
    </location>
</feature>
<evidence type="ECO:0000256" key="3">
    <source>
        <dbReference type="ARBA" id="ARBA00023002"/>
    </source>
</evidence>
<dbReference type="InterPro" id="IPR036661">
    <property type="entry name" value="Luciferase-like_sf"/>
</dbReference>
<name>A0ABX6A7F9_STRVD</name>
<dbReference type="EC" id="1.-.-.-" evidence="6"/>
<evidence type="ECO:0000313" key="6">
    <source>
        <dbReference type="EMBL" id="QEU83606.1"/>
    </source>
</evidence>
<evidence type="ECO:0000256" key="4">
    <source>
        <dbReference type="ARBA" id="ARBA00023033"/>
    </source>
</evidence>
<dbReference type="Pfam" id="PF00296">
    <property type="entry name" value="Bac_luciferase"/>
    <property type="match status" value="1"/>
</dbReference>
<keyword evidence="3 6" id="KW-0560">Oxidoreductase</keyword>
<dbReference type="InterPro" id="IPR050172">
    <property type="entry name" value="SsuD_RutA_monooxygenase"/>
</dbReference>
<dbReference type="GO" id="GO:0016491">
    <property type="term" value="F:oxidoreductase activity"/>
    <property type="evidence" value="ECO:0007669"/>
    <property type="project" value="UniProtKB-KW"/>
</dbReference>
<keyword evidence="2" id="KW-0288">FMN</keyword>
<dbReference type="InterPro" id="IPR011251">
    <property type="entry name" value="Luciferase-like_dom"/>
</dbReference>
<dbReference type="Proteomes" id="UP000327143">
    <property type="component" value="Chromosome"/>
</dbReference>
<evidence type="ECO:0000313" key="7">
    <source>
        <dbReference type="Proteomes" id="UP000327143"/>
    </source>
</evidence>
<organism evidence="6 7">
    <name type="scientific">Streptomyces viridosporus T7A</name>
    <dbReference type="NCBI Taxonomy" id="665577"/>
    <lineage>
        <taxon>Bacteria</taxon>
        <taxon>Bacillati</taxon>
        <taxon>Actinomycetota</taxon>
        <taxon>Actinomycetes</taxon>
        <taxon>Kitasatosporales</taxon>
        <taxon>Streptomycetaceae</taxon>
        <taxon>Streptomyces</taxon>
    </lineage>
</organism>
<dbReference type="PANTHER" id="PTHR42847:SF4">
    <property type="entry name" value="ALKANESULFONATE MONOOXYGENASE-RELATED"/>
    <property type="match status" value="1"/>
</dbReference>
<dbReference type="Gene3D" id="3.20.20.30">
    <property type="entry name" value="Luciferase-like domain"/>
    <property type="match status" value="1"/>
</dbReference>
<dbReference type="RefSeq" id="WP_004993398.1">
    <property type="nucleotide sequence ID" value="NZ_CP023700.1"/>
</dbReference>
<protein>
    <submittedName>
        <fullName evidence="6">TIGR03619 family F420-dependent LLM class oxidoreductase</fullName>
        <ecNumber evidence="6">1.-.-.-</ecNumber>
    </submittedName>
</protein>
<dbReference type="PANTHER" id="PTHR42847">
    <property type="entry name" value="ALKANESULFONATE MONOOXYGENASE"/>
    <property type="match status" value="1"/>
</dbReference>